<dbReference type="STRING" id="1963862.B4O97_06045"/>
<sequence length="585" mass="64887">MAGIPMEKIKPVLILSAIFALLLILLLVTGGADGEEERRVDPLVTMEADSISTLSIETADRPALKFSRTEDGWVMEEPLYSLASAETMQSVIETVDKLVGVPMEIDTSLPLEEFGLEGSEVISVTVSSRDGQTESFSLGRQIPLDVGYVYTYVPSSGNYYKAYRDAREVFTLPLEEYRDRTVLDLSISSIEKIRLSGALTGNTSPVIVEKQPPWWELSSPKAAPGNNGEVRKLLEGILSLRASDFPDSREAALQAEPQLRVEFTISDGSTEAVSFFDSYGEDLQYITTDRIPYALGIPRGLVSNLPISYDQLRSRAVLRFDPDAIQEIIISTESGDIGLKKEQSGWYLSNEQDIPADDAAVRQLINLLTLTDVEELPADLDVQKNNTAIQLQVTLTEDDGTQHWVELGKKAVKGEVLPGFSSFRNRPFAVSADFLEGFQIDADYFEDRHLLSFESRTVGSLEILGKNETIILEKSGSDWLLTEPERSAADSPKSWGLVFALEKLVYTRKLSADESATRGLSSEKPDYRIKVRDSEGKNQGSLDVWIDEGGGMVYASSDARDGLFVIDSEILERIPEDYTELIYRR</sequence>
<dbReference type="RefSeq" id="WP_083049189.1">
    <property type="nucleotide sequence ID" value="NZ_MWQY01000005.1"/>
</dbReference>
<feature type="domain" description="DUF4340" evidence="1">
    <location>
        <begin position="346"/>
        <end position="521"/>
    </location>
</feature>
<evidence type="ECO:0000259" key="1">
    <source>
        <dbReference type="Pfam" id="PF14238"/>
    </source>
</evidence>
<reference evidence="2 3" key="1">
    <citation type="submission" date="2017-03" db="EMBL/GenBank/DDBJ databases">
        <title>Draft Genome sequence of Marispirochaeta sp. strain JC444.</title>
        <authorList>
            <person name="Shivani Y."/>
            <person name="Subhash Y."/>
            <person name="Sasikala C."/>
            <person name="Ramana C."/>
        </authorList>
    </citation>
    <scope>NUCLEOTIDE SEQUENCE [LARGE SCALE GENOMIC DNA]</scope>
    <source>
        <strain evidence="2 3">JC444</strain>
    </source>
</reference>
<feature type="domain" description="DUF4340" evidence="1">
    <location>
        <begin position="109"/>
        <end position="249"/>
    </location>
</feature>
<dbReference type="AlphaFoldDB" id="A0A1Y1S0B4"/>
<name>A0A1Y1S0B4_9SPIO</name>
<comment type="caution">
    <text evidence="2">The sequence shown here is derived from an EMBL/GenBank/DDBJ whole genome shotgun (WGS) entry which is preliminary data.</text>
</comment>
<proteinExistence type="predicted"/>
<gene>
    <name evidence="2" type="ORF">B4O97_06045</name>
</gene>
<protein>
    <recommendedName>
        <fullName evidence="1">DUF4340 domain-containing protein</fullName>
    </recommendedName>
</protein>
<evidence type="ECO:0000313" key="3">
    <source>
        <dbReference type="Proteomes" id="UP000192343"/>
    </source>
</evidence>
<dbReference type="EMBL" id="MWQY01000005">
    <property type="protein sequence ID" value="ORC36623.1"/>
    <property type="molecule type" value="Genomic_DNA"/>
</dbReference>
<organism evidence="2 3">
    <name type="scientific">Marispirochaeta aestuarii</name>
    <dbReference type="NCBI Taxonomy" id="1963862"/>
    <lineage>
        <taxon>Bacteria</taxon>
        <taxon>Pseudomonadati</taxon>
        <taxon>Spirochaetota</taxon>
        <taxon>Spirochaetia</taxon>
        <taxon>Spirochaetales</taxon>
        <taxon>Spirochaetaceae</taxon>
        <taxon>Marispirochaeta</taxon>
    </lineage>
</organism>
<evidence type="ECO:0000313" key="2">
    <source>
        <dbReference type="EMBL" id="ORC36623.1"/>
    </source>
</evidence>
<keyword evidence="3" id="KW-1185">Reference proteome</keyword>
<dbReference type="InterPro" id="IPR025641">
    <property type="entry name" value="DUF4340"/>
</dbReference>
<dbReference type="OrthoDB" id="5289639at2"/>
<dbReference type="Proteomes" id="UP000192343">
    <property type="component" value="Unassembled WGS sequence"/>
</dbReference>
<dbReference type="Pfam" id="PF14238">
    <property type="entry name" value="DUF4340"/>
    <property type="match status" value="2"/>
</dbReference>
<accession>A0A1Y1S0B4</accession>